<evidence type="ECO:0000313" key="1">
    <source>
        <dbReference type="EMBL" id="PIR84093.1"/>
    </source>
</evidence>
<proteinExistence type="predicted"/>
<protein>
    <submittedName>
        <fullName evidence="1">Uncharacterized protein</fullName>
    </submittedName>
</protein>
<dbReference type="AlphaFoldDB" id="A0A2H0UCE7"/>
<dbReference type="PANTHER" id="PTHR31591">
    <property type="entry name" value="UPF0613 PROTEIN PB24D3.06C"/>
    <property type="match status" value="1"/>
</dbReference>
<name>A0A2H0UCE7_9BACT</name>
<sequence>MTPCFAFKIITPKKYILNGLWLGSKRPKRVIIWVHGLGSSMFSKLKIANELVDTNTAVVAFNNRGHDTIAHHVGKFFKKALRGGAAHEVFTDCADDIQGAINFARRQGVKAIYLAGHSTGCQKSVYWAHKKGKGVKGIILMAPMSDYAAEVKISGKAKIARALIHARKLVRSGYPHELIPEKIWPGSLLVDAQRFISLYSGEGAEEIFTYWNSNKNPRTLKSVTIPLLVLLAEKDEYADRPAKQIATWFEKYLSKPRQRVIIVPKVRHSFKRGEVIVARAIKRFIEG</sequence>
<dbReference type="EMBL" id="PFBK01000003">
    <property type="protein sequence ID" value="PIR84093.1"/>
    <property type="molecule type" value="Genomic_DNA"/>
</dbReference>
<dbReference type="InterPro" id="IPR013744">
    <property type="entry name" value="SidJ"/>
</dbReference>
<accession>A0A2H0UCE7</accession>
<evidence type="ECO:0000313" key="2">
    <source>
        <dbReference type="Proteomes" id="UP000231192"/>
    </source>
</evidence>
<dbReference type="InterPro" id="IPR029058">
    <property type="entry name" value="AB_hydrolase_fold"/>
</dbReference>
<dbReference type="Gene3D" id="3.40.50.1820">
    <property type="entry name" value="alpha/beta hydrolase"/>
    <property type="match status" value="1"/>
</dbReference>
<dbReference type="SUPFAM" id="SSF53474">
    <property type="entry name" value="alpha/beta-Hydrolases"/>
    <property type="match status" value="1"/>
</dbReference>
<dbReference type="Proteomes" id="UP000231192">
    <property type="component" value="Unassembled WGS sequence"/>
</dbReference>
<dbReference type="Pfam" id="PF08538">
    <property type="entry name" value="DUF1749"/>
    <property type="match status" value="1"/>
</dbReference>
<gene>
    <name evidence="1" type="ORF">COU18_01685</name>
</gene>
<organism evidence="1 2">
    <name type="scientific">Candidatus Kaiserbacteria bacterium CG10_big_fil_rev_8_21_14_0_10_51_14</name>
    <dbReference type="NCBI Taxonomy" id="1974610"/>
    <lineage>
        <taxon>Bacteria</taxon>
        <taxon>Candidatus Kaiseribacteriota</taxon>
    </lineage>
</organism>
<comment type="caution">
    <text evidence="1">The sequence shown here is derived from an EMBL/GenBank/DDBJ whole genome shotgun (WGS) entry which is preliminary data.</text>
</comment>
<reference evidence="2" key="1">
    <citation type="submission" date="2017-09" db="EMBL/GenBank/DDBJ databases">
        <title>Depth-based differentiation of microbial function through sediment-hosted aquifers and enrichment of novel symbionts in the deep terrestrial subsurface.</title>
        <authorList>
            <person name="Probst A.J."/>
            <person name="Ladd B."/>
            <person name="Jarett J.K."/>
            <person name="Geller-Mcgrath D.E."/>
            <person name="Sieber C.M.K."/>
            <person name="Emerson J.B."/>
            <person name="Anantharaman K."/>
            <person name="Thomas B.C."/>
            <person name="Malmstrom R."/>
            <person name="Stieglmeier M."/>
            <person name="Klingl A."/>
            <person name="Woyke T."/>
            <person name="Ryan C.M."/>
            <person name="Banfield J.F."/>
        </authorList>
    </citation>
    <scope>NUCLEOTIDE SEQUENCE [LARGE SCALE GENOMIC DNA]</scope>
</reference>
<dbReference type="PANTHER" id="PTHR31591:SF1">
    <property type="entry name" value="UPF0613 PROTEIN PB24D3.06C"/>
    <property type="match status" value="1"/>
</dbReference>